<evidence type="ECO:0000313" key="3">
    <source>
        <dbReference type="EMBL" id="RSM83976.1"/>
    </source>
</evidence>
<dbReference type="EMBL" id="QHKI01000018">
    <property type="protein sequence ID" value="RSM83976.1"/>
    <property type="molecule type" value="Genomic_DNA"/>
</dbReference>
<name>A0A428Z841_KIBAR</name>
<dbReference type="NCBIfam" id="TIGR00251">
    <property type="entry name" value="DUF167 family protein"/>
    <property type="match status" value="1"/>
</dbReference>
<gene>
    <name evidence="3" type="ORF">DMH04_22360</name>
</gene>
<dbReference type="RefSeq" id="WP_037255264.1">
    <property type="nucleotide sequence ID" value="NZ_QHKI01000018.1"/>
</dbReference>
<proteinExistence type="inferred from homology"/>
<organism evidence="3 4">
    <name type="scientific">Kibdelosporangium aridum</name>
    <dbReference type="NCBI Taxonomy" id="2030"/>
    <lineage>
        <taxon>Bacteria</taxon>
        <taxon>Bacillati</taxon>
        <taxon>Actinomycetota</taxon>
        <taxon>Actinomycetes</taxon>
        <taxon>Pseudonocardiales</taxon>
        <taxon>Pseudonocardiaceae</taxon>
        <taxon>Kibdelosporangium</taxon>
    </lineage>
</organism>
<dbReference type="InterPro" id="IPR003746">
    <property type="entry name" value="DUF167"/>
</dbReference>
<reference evidence="3 4" key="1">
    <citation type="submission" date="2018-05" db="EMBL/GenBank/DDBJ databases">
        <title>Evolution of GPA BGCs.</title>
        <authorList>
            <person name="Waglechner N."/>
            <person name="Wright G.D."/>
        </authorList>
    </citation>
    <scope>NUCLEOTIDE SEQUENCE [LARGE SCALE GENOMIC DNA]</scope>
    <source>
        <strain evidence="3 4">A82846</strain>
    </source>
</reference>
<dbReference type="Pfam" id="PF02594">
    <property type="entry name" value="DUF167"/>
    <property type="match status" value="1"/>
</dbReference>
<dbReference type="AlphaFoldDB" id="A0A428Z841"/>
<comment type="caution">
    <text evidence="3">The sequence shown here is derived from an EMBL/GenBank/DDBJ whole genome shotgun (WGS) entry which is preliminary data.</text>
</comment>
<comment type="similarity">
    <text evidence="1 2">Belongs to the UPF0235 family.</text>
</comment>
<dbReference type="PANTHER" id="PTHR13420:SF7">
    <property type="entry name" value="UPF0235 PROTEIN C15ORF40"/>
    <property type="match status" value="1"/>
</dbReference>
<dbReference type="Proteomes" id="UP000287547">
    <property type="component" value="Unassembled WGS sequence"/>
</dbReference>
<evidence type="ECO:0000313" key="4">
    <source>
        <dbReference type="Proteomes" id="UP000287547"/>
    </source>
</evidence>
<evidence type="ECO:0000256" key="1">
    <source>
        <dbReference type="ARBA" id="ARBA00010364"/>
    </source>
</evidence>
<dbReference type="PANTHER" id="PTHR13420">
    <property type="entry name" value="UPF0235 PROTEIN C15ORF40"/>
    <property type="match status" value="1"/>
</dbReference>
<sequence length="93" mass="9896">MDFRFAVRVKPGARKDRVGGRWGENALIVAVAAPAVEGKANEQLRAVLAKAFGVRKADVSLVAGDRGRDKVVELSPAPTDAAERLNKLLAEST</sequence>
<dbReference type="HAMAP" id="MF_00634">
    <property type="entry name" value="UPF0235"/>
    <property type="match status" value="1"/>
</dbReference>
<dbReference type="Gene3D" id="3.30.1200.10">
    <property type="entry name" value="YggU-like"/>
    <property type="match status" value="1"/>
</dbReference>
<protein>
    <recommendedName>
        <fullName evidence="2">UPF0235 protein DMH04_22360</fullName>
    </recommendedName>
</protein>
<dbReference type="OrthoDB" id="5244571at2"/>
<evidence type="ECO:0000256" key="2">
    <source>
        <dbReference type="HAMAP-Rule" id="MF_00634"/>
    </source>
</evidence>
<dbReference type="SUPFAM" id="SSF69786">
    <property type="entry name" value="YggU-like"/>
    <property type="match status" value="1"/>
</dbReference>
<dbReference type="InterPro" id="IPR036591">
    <property type="entry name" value="YggU-like_sf"/>
</dbReference>
<dbReference type="SMART" id="SM01152">
    <property type="entry name" value="DUF167"/>
    <property type="match status" value="1"/>
</dbReference>
<accession>A0A428Z841</accession>
<dbReference type="GO" id="GO:0005737">
    <property type="term" value="C:cytoplasm"/>
    <property type="evidence" value="ECO:0007669"/>
    <property type="project" value="TreeGrafter"/>
</dbReference>